<dbReference type="Gene3D" id="1.25.40.10">
    <property type="entry name" value="Tetratricopeptide repeat domain"/>
    <property type="match status" value="2"/>
</dbReference>
<protein>
    <recommendedName>
        <fullName evidence="1">Bacterial transcriptional activator domain-containing protein</fullName>
    </recommendedName>
</protein>
<dbReference type="SMART" id="SM01043">
    <property type="entry name" value="BTAD"/>
    <property type="match status" value="1"/>
</dbReference>
<dbReference type="PANTHER" id="PTHR35807">
    <property type="entry name" value="TRANSCRIPTIONAL REGULATOR REDD-RELATED"/>
    <property type="match status" value="1"/>
</dbReference>
<dbReference type="Pfam" id="PF03704">
    <property type="entry name" value="BTAD"/>
    <property type="match status" value="1"/>
</dbReference>
<dbReference type="EMBL" id="BAAAOH010000001">
    <property type="protein sequence ID" value="GAA1996203.1"/>
    <property type="molecule type" value="Genomic_DNA"/>
</dbReference>
<dbReference type="InterPro" id="IPR051677">
    <property type="entry name" value="AfsR-DnrI-RedD_regulator"/>
</dbReference>
<evidence type="ECO:0000313" key="2">
    <source>
        <dbReference type="EMBL" id="GAA1996203.1"/>
    </source>
</evidence>
<evidence type="ECO:0000313" key="3">
    <source>
        <dbReference type="Proteomes" id="UP001500326"/>
    </source>
</evidence>
<dbReference type="InterPro" id="IPR011990">
    <property type="entry name" value="TPR-like_helical_dom_sf"/>
</dbReference>
<sequence>MREHEGVAAIIDRPSLTVQLLGHPLIDRSAGEQYEFRSRKSWALLAYLLLSERRPSRAQLAEMLFGEADDPARALRWCLAEIRRGLGEGASIDGDPVALTLPSDAVVDVRVLVRGTWSEAVDLPGLGMGLLDGTAVRYAGAYETWLISQQRHLAAVSEAVLHEAALGSMSTGDLDTALGYALRACTMSPLDENHQALLIRLYRLAGDDQAADRQYNACRELFHQELGVPPGPTIDAAYRERIRVRPDAVDAAAIDALTEAGSAAVSAGSITAGIEALSAAAELADRAGDPQRRVTARIALAEALIHGLRGSDEQGLARLYEADEIARTHRLWAAVAEVRAELGYVDFLRARYDRAERWLNDALRYGDGWPAVEAKATTYLGAIASDRGDFNRAGELLAAGIAQSAAAGEPRRQAYGLAMLGRAALLSGRPAEAESWLAESIVVAQRDHWLAFLPWPQAILGEAKLVQGDLAGATTVLEQAFARACQLGDPCWEGMSARALALVAEARGDTDRAFEIMMDAHARCNRLADPYVWLEGYILDALCELGRAHGHPRTTDWIDALEVLTDRTRMRVGRAAAGRDQSARMLRDERD</sequence>
<gene>
    <name evidence="2" type="ORF">GCM10009777_36130</name>
</gene>
<organism evidence="2 3">
    <name type="scientific">Microbacterium pumilum</name>
    <dbReference type="NCBI Taxonomy" id="344165"/>
    <lineage>
        <taxon>Bacteria</taxon>
        <taxon>Bacillati</taxon>
        <taxon>Actinomycetota</taxon>
        <taxon>Actinomycetes</taxon>
        <taxon>Micrococcales</taxon>
        <taxon>Microbacteriaceae</taxon>
        <taxon>Microbacterium</taxon>
    </lineage>
</organism>
<evidence type="ECO:0000259" key="1">
    <source>
        <dbReference type="SMART" id="SM01043"/>
    </source>
</evidence>
<accession>A0ABP5EEP5</accession>
<keyword evidence="3" id="KW-1185">Reference proteome</keyword>
<name>A0ABP5EEP5_9MICO</name>
<dbReference type="InterPro" id="IPR036388">
    <property type="entry name" value="WH-like_DNA-bd_sf"/>
</dbReference>
<proteinExistence type="predicted"/>
<dbReference type="Proteomes" id="UP001500326">
    <property type="component" value="Unassembled WGS sequence"/>
</dbReference>
<feature type="domain" description="Bacterial transcriptional activator" evidence="1">
    <location>
        <begin position="107"/>
        <end position="242"/>
    </location>
</feature>
<reference evidence="3" key="1">
    <citation type="journal article" date="2019" name="Int. J. Syst. Evol. Microbiol.">
        <title>The Global Catalogue of Microorganisms (GCM) 10K type strain sequencing project: providing services to taxonomists for standard genome sequencing and annotation.</title>
        <authorList>
            <consortium name="The Broad Institute Genomics Platform"/>
            <consortium name="The Broad Institute Genome Sequencing Center for Infectious Disease"/>
            <person name="Wu L."/>
            <person name="Ma J."/>
        </authorList>
    </citation>
    <scope>NUCLEOTIDE SEQUENCE [LARGE SCALE GENOMIC DNA]</scope>
    <source>
        <strain evidence="3">JCM 14902</strain>
    </source>
</reference>
<dbReference type="InterPro" id="IPR005158">
    <property type="entry name" value="BTAD"/>
</dbReference>
<dbReference type="Gene3D" id="1.10.10.10">
    <property type="entry name" value="Winged helix-like DNA-binding domain superfamily/Winged helix DNA-binding domain"/>
    <property type="match status" value="1"/>
</dbReference>
<comment type="caution">
    <text evidence="2">The sequence shown here is derived from an EMBL/GenBank/DDBJ whole genome shotgun (WGS) entry which is preliminary data.</text>
</comment>
<dbReference type="SUPFAM" id="SSF48452">
    <property type="entry name" value="TPR-like"/>
    <property type="match status" value="3"/>
</dbReference>